<proteinExistence type="predicted"/>
<gene>
    <name evidence="1" type="ORF">QQ055_00035</name>
</gene>
<dbReference type="Pfam" id="PF14354">
    <property type="entry name" value="Lar_restr_allev"/>
    <property type="match status" value="1"/>
</dbReference>
<dbReference type="RefSeq" id="WP_286003985.1">
    <property type="nucleotide sequence ID" value="NZ_JASVEJ010000001.1"/>
</dbReference>
<dbReference type="Proteomes" id="UP001230986">
    <property type="component" value="Unassembled WGS sequence"/>
</dbReference>
<dbReference type="EMBL" id="JASVEJ010000001">
    <property type="protein sequence ID" value="MDL5055876.1"/>
    <property type="molecule type" value="Genomic_DNA"/>
</dbReference>
<organism evidence="1 2">
    <name type="scientific">Geitlerinema calcuttense NRMC-F 0142</name>
    <dbReference type="NCBI Taxonomy" id="2922238"/>
    <lineage>
        <taxon>Bacteria</taxon>
        <taxon>Bacillati</taxon>
        <taxon>Cyanobacteriota</taxon>
        <taxon>Cyanophyceae</taxon>
        <taxon>Geitlerinematales</taxon>
        <taxon>Geitlerinemataceae</taxon>
        <taxon>Geitlerinema</taxon>
    </lineage>
</organism>
<name>A0ABT7LYJ8_9CYAN</name>
<accession>A0ABT7LYJ8</accession>
<protein>
    <submittedName>
        <fullName evidence="1">Uncharacterized protein</fullName>
    </submittedName>
</protein>
<reference evidence="1 2" key="1">
    <citation type="submission" date="2023-06" db="EMBL/GenBank/DDBJ databases">
        <title>Whole genome sequence of Oscillatoria calcuttensis NRMC-F 0142.</title>
        <authorList>
            <person name="Shakena Fathima T."/>
            <person name="Muralitharan G."/>
            <person name="Thajuddin N."/>
        </authorList>
    </citation>
    <scope>NUCLEOTIDE SEQUENCE [LARGE SCALE GENOMIC DNA]</scope>
    <source>
        <strain evidence="1 2">NRMC-F 0142</strain>
    </source>
</reference>
<evidence type="ECO:0000313" key="1">
    <source>
        <dbReference type="EMBL" id="MDL5055876.1"/>
    </source>
</evidence>
<sequence>MSRGSCTNPKRNFQIRKQELDVIAKPTEKDRADFEAMRAKINDAYGLRPCPFCGSSASFTEDKSPSRDKIVWLVGCDNEDCPAMPLLCGNARKIDAAKAWNSRVKLGPMTLSDTTSLYFCNGFKMPLKVNDDGDCVVDQDGNIVADFTLNGDPNWTDFDLGMILNHIADAINAYTVEEQTDAK</sequence>
<keyword evidence="2" id="KW-1185">Reference proteome</keyword>
<comment type="caution">
    <text evidence="1">The sequence shown here is derived from an EMBL/GenBank/DDBJ whole genome shotgun (WGS) entry which is preliminary data.</text>
</comment>
<evidence type="ECO:0000313" key="2">
    <source>
        <dbReference type="Proteomes" id="UP001230986"/>
    </source>
</evidence>